<dbReference type="WBParaSite" id="sdigi.contig370.g7817.t1">
    <property type="protein sequence ID" value="sdigi.contig370.g7817.t1"/>
    <property type="gene ID" value="sdigi.contig370.g7817"/>
</dbReference>
<accession>A0A915PVS8</accession>
<keyword evidence="1" id="KW-1185">Reference proteome</keyword>
<evidence type="ECO:0000313" key="1">
    <source>
        <dbReference type="Proteomes" id="UP000887581"/>
    </source>
</evidence>
<reference evidence="2" key="1">
    <citation type="submission" date="2022-11" db="UniProtKB">
        <authorList>
            <consortium name="WormBaseParasite"/>
        </authorList>
    </citation>
    <scope>IDENTIFICATION</scope>
</reference>
<dbReference type="Proteomes" id="UP000887581">
    <property type="component" value="Unplaced"/>
</dbReference>
<name>A0A915PVS8_9BILA</name>
<sequence length="60" mass="6580">MTSLHTCTCTCVPASEYILEEQSGFSTEHRNTAPPFLTPGCLAPLFALGEPTSKLQLFYQ</sequence>
<protein>
    <submittedName>
        <fullName evidence="2">Uncharacterized protein</fullName>
    </submittedName>
</protein>
<proteinExistence type="predicted"/>
<evidence type="ECO:0000313" key="2">
    <source>
        <dbReference type="WBParaSite" id="sdigi.contig370.g7817.t1"/>
    </source>
</evidence>
<dbReference type="AlphaFoldDB" id="A0A915PVS8"/>
<organism evidence="1 2">
    <name type="scientific">Setaria digitata</name>
    <dbReference type="NCBI Taxonomy" id="48799"/>
    <lineage>
        <taxon>Eukaryota</taxon>
        <taxon>Metazoa</taxon>
        <taxon>Ecdysozoa</taxon>
        <taxon>Nematoda</taxon>
        <taxon>Chromadorea</taxon>
        <taxon>Rhabditida</taxon>
        <taxon>Spirurina</taxon>
        <taxon>Spiruromorpha</taxon>
        <taxon>Filarioidea</taxon>
        <taxon>Setariidae</taxon>
        <taxon>Setaria</taxon>
    </lineage>
</organism>